<reference evidence="2 3" key="1">
    <citation type="journal article" date="2013" name="Curr. Biol.">
        <title>The Genome of the Foraminiferan Reticulomyxa filosa.</title>
        <authorList>
            <person name="Glockner G."/>
            <person name="Hulsmann N."/>
            <person name="Schleicher M."/>
            <person name="Noegel A.A."/>
            <person name="Eichinger L."/>
            <person name="Gallinger C."/>
            <person name="Pawlowski J."/>
            <person name="Sierra R."/>
            <person name="Euteneuer U."/>
            <person name="Pillet L."/>
            <person name="Moustafa A."/>
            <person name="Platzer M."/>
            <person name="Groth M."/>
            <person name="Szafranski K."/>
            <person name="Schliwa M."/>
        </authorList>
    </citation>
    <scope>NUCLEOTIDE SEQUENCE [LARGE SCALE GENOMIC DNA]</scope>
</reference>
<feature type="non-terminal residue" evidence="2">
    <location>
        <position position="1"/>
    </location>
</feature>
<dbReference type="EMBL" id="ASPP01000698">
    <property type="protein sequence ID" value="ETO36408.1"/>
    <property type="molecule type" value="Genomic_DNA"/>
</dbReference>
<comment type="caution">
    <text evidence="2">The sequence shown here is derived from an EMBL/GenBank/DDBJ whole genome shotgun (WGS) entry which is preliminary data.</text>
</comment>
<organism evidence="2 3">
    <name type="scientific">Reticulomyxa filosa</name>
    <dbReference type="NCBI Taxonomy" id="46433"/>
    <lineage>
        <taxon>Eukaryota</taxon>
        <taxon>Sar</taxon>
        <taxon>Rhizaria</taxon>
        <taxon>Retaria</taxon>
        <taxon>Foraminifera</taxon>
        <taxon>Monothalamids</taxon>
        <taxon>Reticulomyxidae</taxon>
        <taxon>Reticulomyxa</taxon>
    </lineage>
</organism>
<evidence type="ECO:0000313" key="2">
    <source>
        <dbReference type="EMBL" id="ETO36408.1"/>
    </source>
</evidence>
<feature type="compositionally biased region" description="Low complexity" evidence="1">
    <location>
        <begin position="187"/>
        <end position="203"/>
    </location>
</feature>
<name>X6PE95_RETFI</name>
<protein>
    <submittedName>
        <fullName evidence="2">Uncharacterized protein</fullName>
    </submittedName>
</protein>
<dbReference type="Proteomes" id="UP000023152">
    <property type="component" value="Unassembled WGS sequence"/>
</dbReference>
<dbReference type="AlphaFoldDB" id="X6PE95"/>
<evidence type="ECO:0000313" key="3">
    <source>
        <dbReference type="Proteomes" id="UP000023152"/>
    </source>
</evidence>
<keyword evidence="3" id="KW-1185">Reference proteome</keyword>
<sequence length="315" mass="33812">ETKFKDLETKNGPAGQYNLEYLWKGGEVKGAGAVVDVEEEVEELEEIKMIAVPIGGASVPAGDVPAVVSGDVPAVATPAITPEMLAALSASAAVPVAAMSREQIQQQIQSMLMEGIIPGNLITPLMQMMASIGMKLDLSGDGQKKKEEASGGGAGNEKIDASAGKGDVKASEEADGDAGGKGDSKAKSPSPSGGAPASSGPDGILTFNQKEWSKRGKKFIGKTNKWEYKEFEKGDNKYYQDVLIGKDKATKPFVNDADTAGKMGDEKKFDDKKIYPKVFEKIKEWIGSNFMQFRWSLDIVLWYFHRILEKATPTV</sequence>
<evidence type="ECO:0000256" key="1">
    <source>
        <dbReference type="SAM" id="MobiDB-lite"/>
    </source>
</evidence>
<gene>
    <name evidence="2" type="ORF">RFI_00655</name>
</gene>
<feature type="region of interest" description="Disordered" evidence="1">
    <location>
        <begin position="139"/>
        <end position="206"/>
    </location>
</feature>
<proteinExistence type="predicted"/>
<accession>X6PE95</accession>
<feature type="compositionally biased region" description="Basic and acidic residues" evidence="1">
    <location>
        <begin position="166"/>
        <end position="186"/>
    </location>
</feature>